<dbReference type="EMBL" id="CP123498">
    <property type="protein sequence ID" value="WGL96941.1"/>
    <property type="molecule type" value="Genomic_DNA"/>
</dbReference>
<dbReference type="Pfam" id="PF01497">
    <property type="entry name" value="Peripla_BP_2"/>
    <property type="match status" value="1"/>
</dbReference>
<gene>
    <name evidence="3" type="primary">hmuT</name>
    <name evidence="3" type="ORF">ArsFIN_22010</name>
    <name evidence="4" type="ORF">QE207_11515</name>
    <name evidence="5" type="ORF">QE258_10565</name>
</gene>
<dbReference type="Proteomes" id="UP000295134">
    <property type="component" value="Chromosome"/>
</dbReference>
<reference evidence="3 6" key="1">
    <citation type="submission" date="2019-03" db="EMBL/GenBank/DDBJ databases">
        <title>Long-read sequencing reveals hyperdense prophage content in a complex bacterial symbiont genome.</title>
        <authorList>
            <person name="Frost C.L."/>
            <person name="Siozios S."/>
            <person name="Nadal-Jimenez P."/>
            <person name="Brockhurst M.A."/>
            <person name="King K.C."/>
            <person name="Darby A.C."/>
            <person name="Hurst G.D.D."/>
        </authorList>
    </citation>
    <scope>NUCLEOTIDE SEQUENCE [LARGE SCALE GENOMIC DNA]</scope>
    <source>
        <strain evidence="3 6">FIN</strain>
    </source>
</reference>
<dbReference type="AlphaFoldDB" id="A0A4V1BWW7"/>
<dbReference type="PANTHER" id="PTHR30535">
    <property type="entry name" value="VITAMIN B12-BINDING PROTEIN"/>
    <property type="match status" value="1"/>
</dbReference>
<evidence type="ECO:0000313" key="3">
    <source>
        <dbReference type="EMBL" id="QBY43633.1"/>
    </source>
</evidence>
<dbReference type="GeneID" id="96877284"/>
<dbReference type="CDD" id="cd01149">
    <property type="entry name" value="HutB"/>
    <property type="match status" value="1"/>
</dbReference>
<dbReference type="KEGG" id="ans:ArsFIN_22010"/>
<name>A0A4V1BWW7_9GAMM</name>
<evidence type="ECO:0000313" key="5">
    <source>
        <dbReference type="EMBL" id="WGM07634.1"/>
    </source>
</evidence>
<feature type="chain" id="PRO_5044609921" evidence="1">
    <location>
        <begin position="20"/>
        <end position="274"/>
    </location>
</feature>
<dbReference type="RefSeq" id="WP_026822832.1">
    <property type="nucleotide sequence ID" value="NZ_CP038613.1"/>
</dbReference>
<proteinExistence type="predicted"/>
<protein>
    <submittedName>
        <fullName evidence="4">Hemin ABC transporter substrate-binding protein</fullName>
    </submittedName>
    <submittedName>
        <fullName evidence="3">Hemin-binding periplasmic protein HmuT</fullName>
    </submittedName>
</protein>
<dbReference type="PROSITE" id="PS50983">
    <property type="entry name" value="FE_B12_PBP"/>
    <property type="match status" value="1"/>
</dbReference>
<dbReference type="Proteomes" id="UP001177592">
    <property type="component" value="Chromosome"/>
</dbReference>
<dbReference type="SUPFAM" id="SSF53807">
    <property type="entry name" value="Helical backbone' metal receptor"/>
    <property type="match status" value="1"/>
</dbReference>
<feature type="signal peptide" evidence="1">
    <location>
        <begin position="1"/>
        <end position="19"/>
    </location>
</feature>
<keyword evidence="1" id="KW-0732">Signal</keyword>
<dbReference type="Gene3D" id="3.40.50.1980">
    <property type="entry name" value="Nitrogenase molybdenum iron protein domain"/>
    <property type="match status" value="2"/>
</dbReference>
<dbReference type="Proteomes" id="UP001177597">
    <property type="component" value="Chromosome"/>
</dbReference>
<dbReference type="EMBL" id="CP038613">
    <property type="protein sequence ID" value="QBY43633.1"/>
    <property type="molecule type" value="Genomic_DNA"/>
</dbReference>
<accession>A0A4V1BWW7</accession>
<dbReference type="PANTHER" id="PTHR30535:SF4">
    <property type="entry name" value="HEMIN-BINDING PERIPLASMIC PROTEIN HMUT"/>
    <property type="match status" value="1"/>
</dbReference>
<evidence type="ECO:0000259" key="2">
    <source>
        <dbReference type="PROSITE" id="PS50983"/>
    </source>
</evidence>
<sequence>MKLWLLSIIISLLIPCSQASERIITLGGDITEIIFALNEGKQVIARDSSSRQPDSVLKLPDVGYMRMLNAEGILSLYPTLILASEQAKPDFALKQIQQTGVKIIKVTATPTLAAIPEKIRTIANAIEQPQKGEALINKLNEQLLLINTAPLQQKIIFIFSHNGTVPLVAGQRTAADSIISTVGAQNALQGFNGYLPLSQEAIIASQPDWILITIEGIRSLGGIEKIWQLPGINMTPAGKNKTLLVVNDLGLLGFGLSTPSVMKQIRDALEKTNK</sequence>
<evidence type="ECO:0000313" key="6">
    <source>
        <dbReference type="Proteomes" id="UP000295134"/>
    </source>
</evidence>
<organism evidence="3 6">
    <name type="scientific">Arsenophonus nasoniae</name>
    <name type="common">son-killer infecting Nasonia vitripennis</name>
    <dbReference type="NCBI Taxonomy" id="638"/>
    <lineage>
        <taxon>Bacteria</taxon>
        <taxon>Pseudomonadati</taxon>
        <taxon>Pseudomonadota</taxon>
        <taxon>Gammaproteobacteria</taxon>
        <taxon>Enterobacterales</taxon>
        <taxon>Morganellaceae</taxon>
        <taxon>Arsenophonus</taxon>
    </lineage>
</organism>
<dbReference type="InterPro" id="IPR050902">
    <property type="entry name" value="ABC_Transporter_SBP"/>
</dbReference>
<evidence type="ECO:0000313" key="4">
    <source>
        <dbReference type="EMBL" id="WGL96941.1"/>
    </source>
</evidence>
<dbReference type="EMBL" id="CP123523">
    <property type="protein sequence ID" value="WGM07634.1"/>
    <property type="molecule type" value="Genomic_DNA"/>
</dbReference>
<evidence type="ECO:0000313" key="7">
    <source>
        <dbReference type="Proteomes" id="UP001177592"/>
    </source>
</evidence>
<dbReference type="InterPro" id="IPR002491">
    <property type="entry name" value="ABC_transptr_periplasmic_BD"/>
</dbReference>
<reference evidence="4" key="2">
    <citation type="submission" date="2023-04" db="EMBL/GenBank/DDBJ databases">
        <title>Genome dynamics across the evolutionary transition to endosymbiosis.</title>
        <authorList>
            <person name="Siozios S."/>
            <person name="Nadal-Jimenez P."/>
            <person name="Azagi T."/>
            <person name="Sprong H."/>
            <person name="Frost C.L."/>
            <person name="Parratt S.R."/>
            <person name="Taylor G."/>
            <person name="Brettell L."/>
            <person name="Lew K.C."/>
            <person name="Croft L."/>
            <person name="King K.C."/>
            <person name="Brockhurst M.A."/>
            <person name="Hypsa V."/>
            <person name="Novakova E."/>
            <person name="Darby A.C."/>
            <person name="Hurst G.D.D."/>
        </authorList>
    </citation>
    <scope>NUCLEOTIDE SEQUENCE</scope>
    <source>
        <strain evidence="4">AIh</strain>
        <strain evidence="5">ANv_CAN</strain>
    </source>
</reference>
<feature type="domain" description="Fe/B12 periplasmic-binding" evidence="2">
    <location>
        <begin position="22"/>
        <end position="273"/>
    </location>
</feature>
<evidence type="ECO:0000256" key="1">
    <source>
        <dbReference type="SAM" id="SignalP"/>
    </source>
</evidence>
<keyword evidence="7" id="KW-1185">Reference proteome</keyword>